<dbReference type="Pfam" id="PF14604">
    <property type="entry name" value="SH3_9"/>
    <property type="match status" value="1"/>
</dbReference>
<keyword evidence="12" id="KW-1185">Reference proteome</keyword>
<feature type="domain" description="F-BAR" evidence="10">
    <location>
        <begin position="1"/>
        <end position="249"/>
    </location>
</feature>
<dbReference type="OrthoDB" id="5971719at2759"/>
<dbReference type="Pfam" id="PF00611">
    <property type="entry name" value="FCH"/>
    <property type="match status" value="1"/>
</dbReference>
<evidence type="ECO:0000256" key="5">
    <source>
        <dbReference type="ARBA" id="ARBA00023212"/>
    </source>
</evidence>
<dbReference type="SUPFAM" id="SSF103657">
    <property type="entry name" value="BAR/IMD domain-like"/>
    <property type="match status" value="1"/>
</dbReference>
<evidence type="ECO:0000256" key="7">
    <source>
        <dbReference type="PROSITE-ProRule" id="PRU01077"/>
    </source>
</evidence>
<dbReference type="EMBL" id="JAPDFW010000076">
    <property type="protein sequence ID" value="KAJ5073179.1"/>
    <property type="molecule type" value="Genomic_DNA"/>
</dbReference>
<comment type="caution">
    <text evidence="11">The sequence shown here is derived from an EMBL/GenBank/DDBJ whole genome shotgun (WGS) entry which is preliminary data.</text>
</comment>
<name>A0A9Q0RAK7_ANAIG</name>
<evidence type="ECO:0000313" key="12">
    <source>
        <dbReference type="Proteomes" id="UP001149090"/>
    </source>
</evidence>
<dbReference type="CDD" id="cd00174">
    <property type="entry name" value="SH3"/>
    <property type="match status" value="1"/>
</dbReference>
<dbReference type="InterPro" id="IPR036028">
    <property type="entry name" value="SH3-like_dom_sf"/>
</dbReference>
<dbReference type="GO" id="GO:0031982">
    <property type="term" value="C:vesicle"/>
    <property type="evidence" value="ECO:0007669"/>
    <property type="project" value="TreeGrafter"/>
</dbReference>
<dbReference type="GO" id="GO:0005737">
    <property type="term" value="C:cytoplasm"/>
    <property type="evidence" value="ECO:0007669"/>
    <property type="project" value="TreeGrafter"/>
</dbReference>
<dbReference type="FunFam" id="2.30.30.40:FF:000072">
    <property type="entry name" value="Unconventional Myosin IB"/>
    <property type="match status" value="1"/>
</dbReference>
<dbReference type="SMART" id="SM00326">
    <property type="entry name" value="SH3"/>
    <property type="match status" value="2"/>
</dbReference>
<dbReference type="Pfam" id="PF00018">
    <property type="entry name" value="SH3_1"/>
    <property type="match status" value="1"/>
</dbReference>
<proteinExistence type="predicted"/>
<evidence type="ECO:0000313" key="11">
    <source>
        <dbReference type="EMBL" id="KAJ5073179.1"/>
    </source>
</evidence>
<evidence type="ECO:0000256" key="3">
    <source>
        <dbReference type="ARBA" id="ARBA00022490"/>
    </source>
</evidence>
<dbReference type="InterPro" id="IPR031160">
    <property type="entry name" value="F_BAR_dom"/>
</dbReference>
<dbReference type="GO" id="GO:0030041">
    <property type="term" value="P:actin filament polymerization"/>
    <property type="evidence" value="ECO:0007669"/>
    <property type="project" value="TreeGrafter"/>
</dbReference>
<keyword evidence="3" id="KW-0963">Cytoplasm</keyword>
<evidence type="ECO:0000259" key="9">
    <source>
        <dbReference type="PROSITE" id="PS50002"/>
    </source>
</evidence>
<dbReference type="InterPro" id="IPR001452">
    <property type="entry name" value="SH3_domain"/>
</dbReference>
<accession>A0A9Q0RAK7</accession>
<comment type="subcellular location">
    <subcellularLocation>
        <location evidence="1">Cytoplasm</location>
        <location evidence="1">Cytoskeleton</location>
    </subcellularLocation>
</comment>
<dbReference type="PANTHER" id="PTHR23065">
    <property type="entry name" value="PROLINE-SERINE-THREONINE PHOSPHATASE INTERACTING PROTEIN 1"/>
    <property type="match status" value="1"/>
</dbReference>
<dbReference type="SMART" id="SM00055">
    <property type="entry name" value="FCH"/>
    <property type="match status" value="1"/>
</dbReference>
<keyword evidence="7" id="KW-0175">Coiled coil</keyword>
<dbReference type="GO" id="GO:0008017">
    <property type="term" value="F:microtubule binding"/>
    <property type="evidence" value="ECO:0007669"/>
    <property type="project" value="TreeGrafter"/>
</dbReference>
<evidence type="ECO:0000256" key="4">
    <source>
        <dbReference type="ARBA" id="ARBA00022553"/>
    </source>
</evidence>
<evidence type="ECO:0000256" key="8">
    <source>
        <dbReference type="SAM" id="MobiDB-lite"/>
    </source>
</evidence>
<keyword evidence="2 6" id="KW-0728">SH3 domain</keyword>
<dbReference type="PROSITE" id="PS51741">
    <property type="entry name" value="F_BAR"/>
    <property type="match status" value="1"/>
</dbReference>
<dbReference type="GO" id="GO:0005886">
    <property type="term" value="C:plasma membrane"/>
    <property type="evidence" value="ECO:0007669"/>
    <property type="project" value="TreeGrafter"/>
</dbReference>
<dbReference type="PANTHER" id="PTHR23065:SF7">
    <property type="entry name" value="NOSTRIN, ISOFORM H"/>
    <property type="match status" value="1"/>
</dbReference>
<evidence type="ECO:0000256" key="6">
    <source>
        <dbReference type="PROSITE-ProRule" id="PRU00192"/>
    </source>
</evidence>
<reference evidence="11" key="1">
    <citation type="submission" date="2022-10" db="EMBL/GenBank/DDBJ databases">
        <title>Novel sulphate-reducing endosymbionts in the free-living metamonad Anaeramoeba.</title>
        <authorList>
            <person name="Jerlstrom-Hultqvist J."/>
            <person name="Cepicka I."/>
            <person name="Gallot-Lavallee L."/>
            <person name="Salas-Leiva D."/>
            <person name="Curtis B.A."/>
            <person name="Zahonova K."/>
            <person name="Pipaliya S."/>
            <person name="Dacks J."/>
            <person name="Roger A.J."/>
        </authorList>
    </citation>
    <scope>NUCLEOTIDE SEQUENCE</scope>
    <source>
        <strain evidence="11">BMAN</strain>
    </source>
</reference>
<dbReference type="GO" id="GO:0016050">
    <property type="term" value="P:vesicle organization"/>
    <property type="evidence" value="ECO:0007669"/>
    <property type="project" value="TreeGrafter"/>
</dbReference>
<feature type="domain" description="SH3" evidence="9">
    <location>
        <begin position="368"/>
        <end position="425"/>
    </location>
</feature>
<dbReference type="InterPro" id="IPR027267">
    <property type="entry name" value="AH/BAR_dom_sf"/>
</dbReference>
<feature type="compositionally biased region" description="Low complexity" evidence="8">
    <location>
        <begin position="259"/>
        <end position="272"/>
    </location>
</feature>
<feature type="region of interest" description="Disordered" evidence="8">
    <location>
        <begin position="256"/>
        <end position="275"/>
    </location>
</feature>
<dbReference type="Gene3D" id="2.30.30.40">
    <property type="entry name" value="SH3 Domains"/>
    <property type="match status" value="2"/>
</dbReference>
<dbReference type="Proteomes" id="UP001149090">
    <property type="component" value="Unassembled WGS sequence"/>
</dbReference>
<dbReference type="SUPFAM" id="SSF50044">
    <property type="entry name" value="SH3-domain"/>
    <property type="match status" value="2"/>
</dbReference>
<organism evidence="11 12">
    <name type="scientific">Anaeramoeba ignava</name>
    <name type="common">Anaerobic marine amoeba</name>
    <dbReference type="NCBI Taxonomy" id="1746090"/>
    <lineage>
        <taxon>Eukaryota</taxon>
        <taxon>Metamonada</taxon>
        <taxon>Anaeramoebidae</taxon>
        <taxon>Anaeramoeba</taxon>
    </lineage>
</organism>
<dbReference type="AlphaFoldDB" id="A0A9Q0RAK7"/>
<protein>
    <submittedName>
        <fullName evidence="11">Sh3 and f-bar domain-containing protein</fullName>
    </submittedName>
</protein>
<keyword evidence="4" id="KW-0597">Phosphoprotein</keyword>
<dbReference type="PROSITE" id="PS50002">
    <property type="entry name" value="SH3"/>
    <property type="match status" value="2"/>
</dbReference>
<dbReference type="Gene3D" id="1.20.1270.60">
    <property type="entry name" value="Arfaptin homology (AH) domain/BAR domain"/>
    <property type="match status" value="1"/>
</dbReference>
<feature type="domain" description="SH3" evidence="9">
    <location>
        <begin position="294"/>
        <end position="353"/>
    </location>
</feature>
<dbReference type="PRINTS" id="PR00499">
    <property type="entry name" value="P67PHOX"/>
</dbReference>
<dbReference type="OMA" id="GMQTNDE"/>
<dbReference type="InterPro" id="IPR001060">
    <property type="entry name" value="FCH_dom"/>
</dbReference>
<sequence>MSFRTDLWDCYDAVRERVTNDFHDLREMSEFLQKIAKTQEFFGRSLTKLVHGTKVGERCVGTVKEAWDTLLRQFDTIGQLHLETATKIMEDFAKPIIDFKNETSPIRKEILSSCDKKAKEVKNLKGKFENLTKKSMKIKSDVDNLNSSVQGGDNRAQGKLEKLTKTKSKLDDDVSKAQSAFESSEQDFLRNVVPSILDEFQRLEEQRVNKLKTQFKALASYHVTGFVSTTQQAFQKLSDSFEQIDADSDIKAIINENRTGNSNPNTSSNTTSYGGGFSETKTTSYSAPKTSYSTTGDQVTALYDYDGEGENDLSFSAGEVITVTNKHDGGWWEGSIGNRTGLFPSNFVDSGGGDNADQQDYSQQSTQLSGEQVQALYDYEAQAEGELSLVAGEFLTVISEDAGWYIGKNSNGQEGAFPGNYVEKV</sequence>
<evidence type="ECO:0000259" key="10">
    <source>
        <dbReference type="PROSITE" id="PS51741"/>
    </source>
</evidence>
<keyword evidence="5" id="KW-0206">Cytoskeleton</keyword>
<evidence type="ECO:0000256" key="2">
    <source>
        <dbReference type="ARBA" id="ARBA00022443"/>
    </source>
</evidence>
<dbReference type="PRINTS" id="PR00452">
    <property type="entry name" value="SH3DOMAIN"/>
</dbReference>
<gene>
    <name evidence="11" type="ORF">M0811_08861</name>
</gene>
<evidence type="ECO:0000256" key="1">
    <source>
        <dbReference type="ARBA" id="ARBA00004245"/>
    </source>
</evidence>